<dbReference type="Proteomes" id="UP001180845">
    <property type="component" value="Unassembled WGS sequence"/>
</dbReference>
<organism evidence="1 2">
    <name type="scientific">Haloactinomyces albus</name>
    <dbReference type="NCBI Taxonomy" id="1352928"/>
    <lineage>
        <taxon>Bacteria</taxon>
        <taxon>Bacillati</taxon>
        <taxon>Actinomycetota</taxon>
        <taxon>Actinomycetes</taxon>
        <taxon>Actinopolysporales</taxon>
        <taxon>Actinopolysporaceae</taxon>
        <taxon>Haloactinomyces</taxon>
    </lineage>
</organism>
<dbReference type="Pfam" id="PF14063">
    <property type="entry name" value="DUF4254"/>
    <property type="match status" value="1"/>
</dbReference>
<evidence type="ECO:0000313" key="1">
    <source>
        <dbReference type="EMBL" id="MDR7303507.1"/>
    </source>
</evidence>
<reference evidence="1" key="1">
    <citation type="submission" date="2023-07" db="EMBL/GenBank/DDBJ databases">
        <title>Sequencing the genomes of 1000 actinobacteria strains.</title>
        <authorList>
            <person name="Klenk H.-P."/>
        </authorList>
    </citation>
    <scope>NUCLEOTIDE SEQUENCE</scope>
    <source>
        <strain evidence="1">DSM 45977</strain>
    </source>
</reference>
<dbReference type="EMBL" id="JAVDXW010000001">
    <property type="protein sequence ID" value="MDR7303507.1"/>
    <property type="molecule type" value="Genomic_DNA"/>
</dbReference>
<sequence length="185" mass="20715">MVDGGETTTDVQMTGHLRETLPRSASVIEAFRQVVSTDHSGQIVLDIANDLASQHRRQWHAEDVSRADDTSAEDVAACKQLIDELNARRVALVERIDAWAAQEIHSRADASLHTETLGSVIDRLAIAWVRTNNLINATDTRERARLALRQLAELADAYDDLVRDVVAGHRRLPAWRSLKSYRRTS</sequence>
<evidence type="ECO:0008006" key="3">
    <source>
        <dbReference type="Google" id="ProtNLM"/>
    </source>
</evidence>
<keyword evidence="2" id="KW-1185">Reference proteome</keyword>
<dbReference type="InterPro" id="IPR025350">
    <property type="entry name" value="DUF4254"/>
</dbReference>
<gene>
    <name evidence="1" type="ORF">JOF55_003688</name>
</gene>
<accession>A0AAE4CPW5</accession>
<dbReference type="RefSeq" id="WP_310275876.1">
    <property type="nucleotide sequence ID" value="NZ_JAVDXW010000001.1"/>
</dbReference>
<proteinExistence type="predicted"/>
<protein>
    <recommendedName>
        <fullName evidence="3">DUF4254 domain-containing protein</fullName>
    </recommendedName>
</protein>
<name>A0AAE4CPW5_9ACTN</name>
<dbReference type="AlphaFoldDB" id="A0AAE4CPW5"/>
<comment type="caution">
    <text evidence="1">The sequence shown here is derived from an EMBL/GenBank/DDBJ whole genome shotgun (WGS) entry which is preliminary data.</text>
</comment>
<evidence type="ECO:0000313" key="2">
    <source>
        <dbReference type="Proteomes" id="UP001180845"/>
    </source>
</evidence>